<evidence type="ECO:0000256" key="1">
    <source>
        <dbReference type="SAM" id="MobiDB-lite"/>
    </source>
</evidence>
<feature type="compositionally biased region" description="Polar residues" evidence="1">
    <location>
        <begin position="38"/>
        <end position="63"/>
    </location>
</feature>
<sequence length="105" mass="11286">MRQAVPMRKMMHEATTSGNLSTGQYPIGHQVKEEPDSQEYQNASTSSGPLIGPTANTFQQYQRGGSSGPTGSTVTSGALVMNNGINSMAMDQPAPRVMHFKNWAI</sequence>
<dbReference type="AlphaFoldDB" id="A0A1I7V341"/>
<accession>A0A1I7V341</accession>
<dbReference type="WBParaSite" id="Csp11.Scaffold630.g21906.t1">
    <property type="protein sequence ID" value="Csp11.Scaffold630.g21906.t1"/>
    <property type="gene ID" value="Csp11.Scaffold630.g21906"/>
</dbReference>
<organism evidence="2 3">
    <name type="scientific">Caenorhabditis tropicalis</name>
    <dbReference type="NCBI Taxonomy" id="1561998"/>
    <lineage>
        <taxon>Eukaryota</taxon>
        <taxon>Metazoa</taxon>
        <taxon>Ecdysozoa</taxon>
        <taxon>Nematoda</taxon>
        <taxon>Chromadorea</taxon>
        <taxon>Rhabditida</taxon>
        <taxon>Rhabditina</taxon>
        <taxon>Rhabditomorpha</taxon>
        <taxon>Rhabditoidea</taxon>
        <taxon>Rhabditidae</taxon>
        <taxon>Peloderinae</taxon>
        <taxon>Caenorhabditis</taxon>
    </lineage>
</organism>
<name>A0A1I7V341_9PELO</name>
<evidence type="ECO:0000313" key="2">
    <source>
        <dbReference type="Proteomes" id="UP000095282"/>
    </source>
</evidence>
<feature type="compositionally biased region" description="Polar residues" evidence="1">
    <location>
        <begin position="14"/>
        <end position="24"/>
    </location>
</feature>
<protein>
    <submittedName>
        <fullName evidence="3">AT-hook motif nuclear-localized protein</fullName>
    </submittedName>
</protein>
<dbReference type="eggNOG" id="KOG4834">
    <property type="taxonomic scope" value="Eukaryota"/>
</dbReference>
<feature type="region of interest" description="Disordered" evidence="1">
    <location>
        <begin position="1"/>
        <end position="75"/>
    </location>
</feature>
<reference evidence="3" key="1">
    <citation type="submission" date="2016-11" db="UniProtKB">
        <authorList>
            <consortium name="WormBaseParasite"/>
        </authorList>
    </citation>
    <scope>IDENTIFICATION</scope>
</reference>
<evidence type="ECO:0000313" key="3">
    <source>
        <dbReference type="WBParaSite" id="Csp11.Scaffold630.g21906.t1"/>
    </source>
</evidence>
<keyword evidence="2" id="KW-1185">Reference proteome</keyword>
<dbReference type="Proteomes" id="UP000095282">
    <property type="component" value="Unplaced"/>
</dbReference>
<dbReference type="STRING" id="1561998.A0A1I7V341"/>
<proteinExistence type="predicted"/>